<dbReference type="InterPro" id="IPR000433">
    <property type="entry name" value="Znf_ZZ"/>
</dbReference>
<dbReference type="Proteomes" id="UP000688947">
    <property type="component" value="Unassembled WGS sequence"/>
</dbReference>
<sequence length="758" mass="85582">MVASTRSLSPKKRQWLGSLSMSNNKSSHRVKQHPRLLQCRANEGSAGETDCESLDPDDDVDMDDANTEPKTFSIDIQALPDELLALALAMLDGHSLLACASTCRTFRFLTFDREVWRRLCIKNWPTLRTQLLPQLPGAPDYDLVRLYGGCWRRCFVEKHANEQRAEISVKVPGFSDVEAMRDVEKVVSDTFSIGAHRFCLWVFPNGNPNEAQYKGRVLSVYLVLTDLSRRAPDWLTCAVFSLQVQNTLDPRRRLEWHSCLTDNKFHKHLNNWGVHSLGSLSMLRDPQQGFLTSSTGDQTQPDTLTVSAQVRLMSITFRVVFENDLRKHHQLGLVEFSKVAELELPFCCSLRDLLMALHDQFSEVLGEYSEEDAATNKTRVWCFNQPVVSGQALRPRKLLTCDKSQQERPLFGHLLCDGVDIDAYSFCQIYVENSSVADDLQLDLPSGDLQTPNGLLPNPEGYIFVKMLQPAPVNRLEYVGKVRVSGASLSESTEMQAKHDSGKLAPSALYEAVARHTGWSCAQLEMYREEIAPIVVSELIPYHTSAEKAGLKTADILIFCVQPQALHGPSPRSVLDPVYELLLERYAESRELFDRNGLAPPTLEQVENLAEKLDIPKFRVRSAFRKCHEDALATLRYIMEGRHLGFICDSCGETDFTGARFNCVVCSDYDLCASCNGRPCAHGTIPGSELTIVILVLKAAQSCEISHRYANVDGKWQRVYNFKDHTTLHTMRKMLPVFYGYDRKHQSQQPPQGYRCNH</sequence>
<dbReference type="PROSITE" id="PS50144">
    <property type="entry name" value="MATH"/>
    <property type="match status" value="1"/>
</dbReference>
<accession>A0A8T1V141</accession>
<feature type="domain" description="F-box" evidence="6">
    <location>
        <begin position="73"/>
        <end position="119"/>
    </location>
</feature>
<evidence type="ECO:0000256" key="3">
    <source>
        <dbReference type="ARBA" id="ARBA00022833"/>
    </source>
</evidence>
<dbReference type="PANTHER" id="PTHR12874">
    <property type="entry name" value="F-BOX ONLY PROTEIN 48-RELATED"/>
    <property type="match status" value="1"/>
</dbReference>
<keyword evidence="3" id="KW-0862">Zinc</keyword>
<evidence type="ECO:0000256" key="1">
    <source>
        <dbReference type="ARBA" id="ARBA00022723"/>
    </source>
</evidence>
<evidence type="ECO:0000259" key="5">
    <source>
        <dbReference type="PROSITE" id="PS50144"/>
    </source>
</evidence>
<dbReference type="GO" id="GO:0008270">
    <property type="term" value="F:zinc ion binding"/>
    <property type="evidence" value="ECO:0007669"/>
    <property type="project" value="UniProtKB-KW"/>
</dbReference>
<dbReference type="CDD" id="cd02249">
    <property type="entry name" value="ZZ"/>
    <property type="match status" value="1"/>
</dbReference>
<evidence type="ECO:0000313" key="8">
    <source>
        <dbReference type="Proteomes" id="UP000688947"/>
    </source>
</evidence>
<proteinExistence type="predicted"/>
<dbReference type="Pfam" id="PF22486">
    <property type="entry name" value="MATH_2"/>
    <property type="match status" value="1"/>
</dbReference>
<dbReference type="PANTHER" id="PTHR12874:SF9">
    <property type="entry name" value="F-BOX ONLY PROTEIN 48"/>
    <property type="match status" value="1"/>
</dbReference>
<keyword evidence="2" id="KW-0863">Zinc-finger</keyword>
<evidence type="ECO:0000256" key="2">
    <source>
        <dbReference type="ARBA" id="ARBA00022771"/>
    </source>
</evidence>
<dbReference type="GO" id="GO:0031146">
    <property type="term" value="P:SCF-dependent proteasomal ubiquitin-dependent protein catabolic process"/>
    <property type="evidence" value="ECO:0007669"/>
    <property type="project" value="TreeGrafter"/>
</dbReference>
<gene>
    <name evidence="7" type="ORF">JG687_00000063</name>
</gene>
<evidence type="ECO:0000259" key="6">
    <source>
        <dbReference type="PROSITE" id="PS50181"/>
    </source>
</evidence>
<dbReference type="Pfam" id="PF00569">
    <property type="entry name" value="ZZ"/>
    <property type="match status" value="1"/>
</dbReference>
<organism evidence="7 8">
    <name type="scientific">Phytophthora cactorum</name>
    <dbReference type="NCBI Taxonomy" id="29920"/>
    <lineage>
        <taxon>Eukaryota</taxon>
        <taxon>Sar</taxon>
        <taxon>Stramenopiles</taxon>
        <taxon>Oomycota</taxon>
        <taxon>Peronosporomycetes</taxon>
        <taxon>Peronosporales</taxon>
        <taxon>Peronosporaceae</taxon>
        <taxon>Phytophthora</taxon>
    </lineage>
</organism>
<dbReference type="InterPro" id="IPR001810">
    <property type="entry name" value="F-box_dom"/>
</dbReference>
<protein>
    <submittedName>
        <fullName evidence="7">Uncharacterized protein</fullName>
    </submittedName>
</protein>
<feature type="compositionally biased region" description="Acidic residues" evidence="4">
    <location>
        <begin position="49"/>
        <end position="66"/>
    </location>
</feature>
<dbReference type="GO" id="GO:0019005">
    <property type="term" value="C:SCF ubiquitin ligase complex"/>
    <property type="evidence" value="ECO:0007669"/>
    <property type="project" value="TreeGrafter"/>
</dbReference>
<evidence type="ECO:0000313" key="7">
    <source>
        <dbReference type="EMBL" id="KAG6975003.1"/>
    </source>
</evidence>
<dbReference type="GO" id="GO:0005737">
    <property type="term" value="C:cytoplasm"/>
    <property type="evidence" value="ECO:0007669"/>
    <property type="project" value="TreeGrafter"/>
</dbReference>
<evidence type="ECO:0000256" key="4">
    <source>
        <dbReference type="SAM" id="MobiDB-lite"/>
    </source>
</evidence>
<comment type="caution">
    <text evidence="7">The sequence shown here is derived from an EMBL/GenBank/DDBJ whole genome shotgun (WGS) entry which is preliminary data.</text>
</comment>
<dbReference type="AlphaFoldDB" id="A0A8T1V141"/>
<dbReference type="InterPro" id="IPR002083">
    <property type="entry name" value="MATH/TRAF_dom"/>
</dbReference>
<dbReference type="SMART" id="SM00291">
    <property type="entry name" value="ZnF_ZZ"/>
    <property type="match status" value="1"/>
</dbReference>
<dbReference type="CDD" id="cd00121">
    <property type="entry name" value="MATH"/>
    <property type="match status" value="1"/>
</dbReference>
<dbReference type="VEuPathDB" id="FungiDB:PC110_g142"/>
<feature type="region of interest" description="Disordered" evidence="4">
    <location>
        <begin position="1"/>
        <end position="66"/>
    </location>
</feature>
<feature type="domain" description="MATH" evidence="5">
    <location>
        <begin position="164"/>
        <end position="310"/>
    </location>
</feature>
<keyword evidence="1" id="KW-0479">Metal-binding</keyword>
<dbReference type="PROSITE" id="PS01357">
    <property type="entry name" value="ZF_ZZ_1"/>
    <property type="match status" value="1"/>
</dbReference>
<dbReference type="PROSITE" id="PS50181">
    <property type="entry name" value="FBOX"/>
    <property type="match status" value="1"/>
</dbReference>
<dbReference type="OrthoDB" id="192247at2759"/>
<dbReference type="Pfam" id="PF12937">
    <property type="entry name" value="F-box-like"/>
    <property type="match status" value="1"/>
</dbReference>
<reference evidence="7" key="1">
    <citation type="submission" date="2021-01" db="EMBL/GenBank/DDBJ databases">
        <title>Phytophthora aleatoria, a newly-described species from Pinus radiata is distinct from Phytophthora cactorum isolates based on comparative genomics.</title>
        <authorList>
            <person name="Mcdougal R."/>
            <person name="Panda P."/>
            <person name="Williams N."/>
            <person name="Studholme D.J."/>
        </authorList>
    </citation>
    <scope>NUCLEOTIDE SEQUENCE</scope>
    <source>
        <strain evidence="7">NZFS 3830</strain>
    </source>
</reference>
<dbReference type="EMBL" id="JAENGZ010000001">
    <property type="protein sequence ID" value="KAG6975003.1"/>
    <property type="molecule type" value="Genomic_DNA"/>
</dbReference>
<name>A0A8T1V141_9STRA</name>